<protein>
    <submittedName>
        <fullName evidence="4">49bd518f-9ebc-4667-8b46-70f99af04816</fullName>
    </submittedName>
</protein>
<feature type="coiled-coil region" evidence="1">
    <location>
        <begin position="179"/>
        <end position="208"/>
    </location>
</feature>
<dbReference type="GO" id="GO:0003729">
    <property type="term" value="F:mRNA binding"/>
    <property type="evidence" value="ECO:0007669"/>
    <property type="project" value="TreeGrafter"/>
</dbReference>
<dbReference type="PROSITE" id="PS50882">
    <property type="entry name" value="YTH"/>
    <property type="match status" value="1"/>
</dbReference>
<dbReference type="InterPro" id="IPR007275">
    <property type="entry name" value="YTH_domain"/>
</dbReference>
<gene>
    <name evidence="4" type="ORF">TT172_LOCUS9388</name>
</gene>
<feature type="compositionally biased region" description="Polar residues" evidence="2">
    <location>
        <begin position="81"/>
        <end position="100"/>
    </location>
</feature>
<dbReference type="GO" id="GO:0000398">
    <property type="term" value="P:mRNA splicing, via spliceosome"/>
    <property type="evidence" value="ECO:0007669"/>
    <property type="project" value="TreeGrafter"/>
</dbReference>
<evidence type="ECO:0000256" key="2">
    <source>
        <dbReference type="SAM" id="MobiDB-lite"/>
    </source>
</evidence>
<feature type="compositionally biased region" description="Polar residues" evidence="2">
    <location>
        <begin position="27"/>
        <end position="40"/>
    </location>
</feature>
<feature type="region of interest" description="Disordered" evidence="2">
    <location>
        <begin position="1"/>
        <end position="100"/>
    </location>
</feature>
<evidence type="ECO:0000313" key="5">
    <source>
        <dbReference type="Proteomes" id="UP000289323"/>
    </source>
</evidence>
<dbReference type="Gene3D" id="3.10.590.10">
    <property type="entry name" value="ph1033 like domains"/>
    <property type="match status" value="2"/>
</dbReference>
<dbReference type="PANTHER" id="PTHR12357">
    <property type="entry name" value="YTH YT521-B HOMOLOGY DOMAIN-CONTAINING"/>
    <property type="match status" value="1"/>
</dbReference>
<dbReference type="Pfam" id="PF04146">
    <property type="entry name" value="YTH"/>
    <property type="match status" value="1"/>
</dbReference>
<dbReference type="GO" id="GO:0005654">
    <property type="term" value="C:nucleoplasm"/>
    <property type="evidence" value="ECO:0007669"/>
    <property type="project" value="TreeGrafter"/>
</dbReference>
<sequence length="569" mass="62915">MASPSPSTKIGLDARAAELKQKLLRGRSQNQSPNRIQPLQSPSQPSSDAADAAGANVSATAATAATAAPPVASTPSAVSSQRNPSLLSRPSTESGTATSFRLDTAAVPKAASNSNADANANGRLLAVSGKEAGQKLSNGPSESALSQDTFTRLLAQVPDLKDWLDMTDYYNVEARARKLDRFRRAKALAAEKLRIEEEERKLMEEEELEMGLHRSTVARLSSAVSSAPASSQTTPRPSLLTPITPKPTADTRDAPQVHPVKRAHEEESTEARQEKMPRLESLPFRSGKSNSKSRDGQGRDERPDVSRPSGFDKTDTRPRADSRDPSPHRRPYPPSPRRYDYRRSPPPRPREYSPHRQTRRNYEDYGGYDDRPRRYSQYKSDRTTYPIRVDLGQKGDTRFFIVKSFNEENVRSCMEDSLWTTQVQNGPTFSEAFAKCKNARMASAPSPDTPSPRWLRGLHLDTSDPFRVQWLSKKSVSFYRIGHLKNSYNESLPVLVGKDGQEIEPECGAALLKEMEAAALEEIEAAAAAAGGHPPRRESGGYHAGPAYSGYHGYRSKRFIDREPSVERR</sequence>
<evidence type="ECO:0000256" key="1">
    <source>
        <dbReference type="SAM" id="Coils"/>
    </source>
</evidence>
<feature type="compositionally biased region" description="Basic and acidic residues" evidence="2">
    <location>
        <begin position="262"/>
        <end position="278"/>
    </location>
</feature>
<dbReference type="CDD" id="cd21134">
    <property type="entry name" value="YTH"/>
    <property type="match status" value="1"/>
</dbReference>
<feature type="compositionally biased region" description="Low complexity" evidence="2">
    <location>
        <begin position="41"/>
        <end position="80"/>
    </location>
</feature>
<evidence type="ECO:0000259" key="3">
    <source>
        <dbReference type="PROSITE" id="PS50882"/>
    </source>
</evidence>
<feature type="compositionally biased region" description="Basic and acidic residues" evidence="2">
    <location>
        <begin position="337"/>
        <end position="373"/>
    </location>
</feature>
<dbReference type="GO" id="GO:0000381">
    <property type="term" value="P:regulation of alternative mRNA splicing, via spliceosome"/>
    <property type="evidence" value="ECO:0007669"/>
    <property type="project" value="TreeGrafter"/>
</dbReference>
<keyword evidence="1" id="KW-0175">Coiled coil</keyword>
<proteinExistence type="predicted"/>
<dbReference type="AlphaFoldDB" id="A0A446BWZ4"/>
<name>A0A446BWZ4_9PEZI</name>
<dbReference type="PANTHER" id="PTHR12357:SF3">
    <property type="entry name" value="YTH DOMAIN-CONTAINING PROTEIN 1"/>
    <property type="match status" value="1"/>
</dbReference>
<accession>A0A446BWZ4</accession>
<evidence type="ECO:0000313" key="4">
    <source>
        <dbReference type="EMBL" id="SPQ26969.1"/>
    </source>
</evidence>
<dbReference type="InterPro" id="IPR045168">
    <property type="entry name" value="YTH_prot"/>
</dbReference>
<feature type="region of interest" description="Disordered" evidence="2">
    <location>
        <begin position="527"/>
        <end position="552"/>
    </location>
</feature>
<feature type="region of interest" description="Disordered" evidence="2">
    <location>
        <begin position="219"/>
        <end position="380"/>
    </location>
</feature>
<feature type="domain" description="YTH" evidence="3">
    <location>
        <begin position="397"/>
        <end position="515"/>
    </location>
</feature>
<dbReference type="EMBL" id="OUUZ01000018">
    <property type="protein sequence ID" value="SPQ26969.1"/>
    <property type="molecule type" value="Genomic_DNA"/>
</dbReference>
<feature type="compositionally biased region" description="Low complexity" evidence="2">
    <location>
        <begin position="219"/>
        <end position="238"/>
    </location>
</feature>
<dbReference type="Proteomes" id="UP000289323">
    <property type="component" value="Unassembled WGS sequence"/>
</dbReference>
<reference evidence="4 5" key="1">
    <citation type="submission" date="2018-04" db="EMBL/GenBank/DDBJ databases">
        <authorList>
            <person name="Huttner S."/>
            <person name="Dainat J."/>
        </authorList>
    </citation>
    <scope>NUCLEOTIDE SEQUENCE [LARGE SCALE GENOMIC DNA]</scope>
</reference>
<organism evidence="4 5">
    <name type="scientific">Thermothielavioides terrestris</name>
    <dbReference type="NCBI Taxonomy" id="2587410"/>
    <lineage>
        <taxon>Eukaryota</taxon>
        <taxon>Fungi</taxon>
        <taxon>Dikarya</taxon>
        <taxon>Ascomycota</taxon>
        <taxon>Pezizomycotina</taxon>
        <taxon>Sordariomycetes</taxon>
        <taxon>Sordariomycetidae</taxon>
        <taxon>Sordariales</taxon>
        <taxon>Chaetomiaceae</taxon>
        <taxon>Thermothielavioides</taxon>
    </lineage>
</organism>
<dbReference type="GO" id="GO:1990247">
    <property type="term" value="F:N6-methyladenosine-containing RNA reader activity"/>
    <property type="evidence" value="ECO:0007669"/>
    <property type="project" value="TreeGrafter"/>
</dbReference>
<feature type="compositionally biased region" description="Basic and acidic residues" evidence="2">
    <location>
        <begin position="292"/>
        <end position="327"/>
    </location>
</feature>